<reference evidence="2" key="1">
    <citation type="journal article" date="2021" name="bioRxiv">
        <title>Whole Genome Assembly and Annotation of Northern Wild Rice, Zizania palustris L., Supports a Whole Genome Duplication in the Zizania Genus.</title>
        <authorList>
            <person name="Haas M."/>
            <person name="Kono T."/>
            <person name="Macchietto M."/>
            <person name="Millas R."/>
            <person name="McGilp L."/>
            <person name="Shao M."/>
            <person name="Duquette J."/>
            <person name="Hirsch C.N."/>
            <person name="Kimball J."/>
        </authorList>
    </citation>
    <scope>NUCLEOTIDE SEQUENCE</scope>
    <source>
        <tissue evidence="2">Fresh leaf tissue</tissue>
    </source>
</reference>
<feature type="region of interest" description="Disordered" evidence="1">
    <location>
        <begin position="55"/>
        <end position="79"/>
    </location>
</feature>
<name>A0A8J6BCG4_ZIZPA</name>
<feature type="region of interest" description="Disordered" evidence="1">
    <location>
        <begin position="1"/>
        <end position="43"/>
    </location>
</feature>
<dbReference type="EMBL" id="JAAALK010000082">
    <property type="protein sequence ID" value="KAG8085542.1"/>
    <property type="molecule type" value="Genomic_DNA"/>
</dbReference>
<reference evidence="2" key="2">
    <citation type="submission" date="2021-02" db="EMBL/GenBank/DDBJ databases">
        <authorList>
            <person name="Kimball J.A."/>
            <person name="Haas M.W."/>
            <person name="Macchietto M."/>
            <person name="Kono T."/>
            <person name="Duquette J."/>
            <person name="Shao M."/>
        </authorList>
    </citation>
    <scope>NUCLEOTIDE SEQUENCE</scope>
    <source>
        <tissue evidence="2">Fresh leaf tissue</tissue>
    </source>
</reference>
<sequence>MARAGAWWPRANASRPPASQPVRRRGIPHGRTGSRRSSSRFPGQIHLAGPLLADTWDPRGARWRQDSPLLRPAPPTKRA</sequence>
<dbReference type="Proteomes" id="UP000729402">
    <property type="component" value="Unassembled WGS sequence"/>
</dbReference>
<accession>A0A8J6BCG4</accession>
<evidence type="ECO:0000256" key="1">
    <source>
        <dbReference type="SAM" id="MobiDB-lite"/>
    </source>
</evidence>
<proteinExistence type="predicted"/>
<comment type="caution">
    <text evidence="2">The sequence shown here is derived from an EMBL/GenBank/DDBJ whole genome shotgun (WGS) entry which is preliminary data.</text>
</comment>
<dbReference type="AlphaFoldDB" id="A0A8J6BCG4"/>
<evidence type="ECO:0000313" key="2">
    <source>
        <dbReference type="EMBL" id="KAG8085542.1"/>
    </source>
</evidence>
<organism evidence="2 3">
    <name type="scientific">Zizania palustris</name>
    <name type="common">Northern wild rice</name>
    <dbReference type="NCBI Taxonomy" id="103762"/>
    <lineage>
        <taxon>Eukaryota</taxon>
        <taxon>Viridiplantae</taxon>
        <taxon>Streptophyta</taxon>
        <taxon>Embryophyta</taxon>
        <taxon>Tracheophyta</taxon>
        <taxon>Spermatophyta</taxon>
        <taxon>Magnoliopsida</taxon>
        <taxon>Liliopsida</taxon>
        <taxon>Poales</taxon>
        <taxon>Poaceae</taxon>
        <taxon>BOP clade</taxon>
        <taxon>Oryzoideae</taxon>
        <taxon>Oryzeae</taxon>
        <taxon>Zizaniinae</taxon>
        <taxon>Zizania</taxon>
    </lineage>
</organism>
<gene>
    <name evidence="2" type="ORF">GUJ93_ZPchr0010g10555</name>
</gene>
<keyword evidence="3" id="KW-1185">Reference proteome</keyword>
<evidence type="ECO:0000313" key="3">
    <source>
        <dbReference type="Proteomes" id="UP000729402"/>
    </source>
</evidence>
<feature type="compositionally biased region" description="Basic residues" evidence="1">
    <location>
        <begin position="22"/>
        <end position="38"/>
    </location>
</feature>
<protein>
    <submittedName>
        <fullName evidence="2">Uncharacterized protein</fullName>
    </submittedName>
</protein>
<feature type="compositionally biased region" description="Basic and acidic residues" evidence="1">
    <location>
        <begin position="56"/>
        <end position="65"/>
    </location>
</feature>